<keyword evidence="3" id="KW-1185">Reference proteome</keyword>
<dbReference type="EMBL" id="OZ034816">
    <property type="protein sequence ID" value="CAL1375830.1"/>
    <property type="molecule type" value="Genomic_DNA"/>
</dbReference>
<feature type="region of interest" description="Disordered" evidence="1">
    <location>
        <begin position="1"/>
        <end position="39"/>
    </location>
</feature>
<proteinExistence type="predicted"/>
<evidence type="ECO:0000256" key="1">
    <source>
        <dbReference type="SAM" id="MobiDB-lite"/>
    </source>
</evidence>
<feature type="compositionally biased region" description="Basic and acidic residues" evidence="1">
    <location>
        <begin position="29"/>
        <end position="39"/>
    </location>
</feature>
<accession>A0AAV2DQM0</accession>
<organism evidence="2 3">
    <name type="scientific">Linum trigynum</name>
    <dbReference type="NCBI Taxonomy" id="586398"/>
    <lineage>
        <taxon>Eukaryota</taxon>
        <taxon>Viridiplantae</taxon>
        <taxon>Streptophyta</taxon>
        <taxon>Embryophyta</taxon>
        <taxon>Tracheophyta</taxon>
        <taxon>Spermatophyta</taxon>
        <taxon>Magnoliopsida</taxon>
        <taxon>eudicotyledons</taxon>
        <taxon>Gunneridae</taxon>
        <taxon>Pentapetalae</taxon>
        <taxon>rosids</taxon>
        <taxon>fabids</taxon>
        <taxon>Malpighiales</taxon>
        <taxon>Linaceae</taxon>
        <taxon>Linum</taxon>
    </lineage>
</organism>
<reference evidence="2 3" key="1">
    <citation type="submission" date="2024-04" db="EMBL/GenBank/DDBJ databases">
        <authorList>
            <person name="Fracassetti M."/>
        </authorList>
    </citation>
    <scope>NUCLEOTIDE SEQUENCE [LARGE SCALE GENOMIC DNA]</scope>
</reference>
<evidence type="ECO:0000313" key="2">
    <source>
        <dbReference type="EMBL" id="CAL1375830.1"/>
    </source>
</evidence>
<evidence type="ECO:0000313" key="3">
    <source>
        <dbReference type="Proteomes" id="UP001497516"/>
    </source>
</evidence>
<dbReference type="Proteomes" id="UP001497516">
    <property type="component" value="Chromosome 3"/>
</dbReference>
<protein>
    <submittedName>
        <fullName evidence="2">Uncharacterized protein</fullName>
    </submittedName>
</protein>
<name>A0AAV2DQM0_9ROSI</name>
<gene>
    <name evidence="2" type="ORF">LTRI10_LOCUS17602</name>
</gene>
<sequence length="70" mass="7718">MRGVENRVASGDRGGVENRVVGFSTTTEPGDRRGMDKYHTSGERGLFFLEEDSSLTNIPPQLPQRFHPAG</sequence>
<dbReference type="AlphaFoldDB" id="A0AAV2DQM0"/>